<accession>A0A8J8P0V6</accession>
<dbReference type="AlphaFoldDB" id="A0A8J8P0V6"/>
<name>A0A8J8P0V6_HALGN</name>
<proteinExistence type="predicted"/>
<evidence type="ECO:0000313" key="2">
    <source>
        <dbReference type="Proteomes" id="UP000785679"/>
    </source>
</evidence>
<sequence length="552" mass="65257">MWRVKGKYLQIELWSYLEFKHTQALLQKVSQDFRRILISGFKQIKNISRDQEKHLTIDTQLYLNLEDPSNFFIAESLWNEIQVRETHYLDLTLTLNILNSMKYADITLKKLEQKNIFGKVNIRISQSIDAELDQNCYWLYNLHAFFSLSKSISFDLNFANIKSRSNFISSIPFQECSIKSMELLKLNVSLPINLSVKCLQNVRQLILVANKNDSFILQFEDLSITYLNTNFSLQLYNYSNLKVQQAYTQWPKLFATQCCKIICQFHQAELNYELQDFKKSFPICPLELTFLKFDERYKNAIQCLEQLFVFESPLVKKVIYHYYYNAVQFCTRILASKLFIQQNSIFSQSLFIETLSKFQISDEIEIHYDRNLDVIQHYKKFECPKKISIHDNSQNEKNILGILNGFCKYENVEEFNFFKNKQLSPQLNVVFIRLEHFKNIKALTLPINEYLTQSVLHLIKSLRSLSNLRLQCTEENEKTRDIVSMVSIFAIENLKNLRKLDFDVTNPIDLQDDIMQNRAQPLTITVLINQKIQFIIDARFGIRKTPLSLQYP</sequence>
<evidence type="ECO:0000313" key="1">
    <source>
        <dbReference type="EMBL" id="TNV85208.1"/>
    </source>
</evidence>
<gene>
    <name evidence="1" type="ORF">FGO68_gene11541</name>
</gene>
<dbReference type="EMBL" id="RRYP01002038">
    <property type="protein sequence ID" value="TNV85208.1"/>
    <property type="molecule type" value="Genomic_DNA"/>
</dbReference>
<reference evidence="1" key="1">
    <citation type="submission" date="2019-06" db="EMBL/GenBank/DDBJ databases">
        <authorList>
            <person name="Zheng W."/>
        </authorList>
    </citation>
    <scope>NUCLEOTIDE SEQUENCE</scope>
    <source>
        <strain evidence="1">QDHG01</strain>
    </source>
</reference>
<protein>
    <submittedName>
        <fullName evidence="1">Uncharacterized protein</fullName>
    </submittedName>
</protein>
<comment type="caution">
    <text evidence="1">The sequence shown here is derived from an EMBL/GenBank/DDBJ whole genome shotgun (WGS) entry which is preliminary data.</text>
</comment>
<dbReference type="Proteomes" id="UP000785679">
    <property type="component" value="Unassembled WGS sequence"/>
</dbReference>
<organism evidence="1 2">
    <name type="scientific">Halteria grandinella</name>
    <dbReference type="NCBI Taxonomy" id="5974"/>
    <lineage>
        <taxon>Eukaryota</taxon>
        <taxon>Sar</taxon>
        <taxon>Alveolata</taxon>
        <taxon>Ciliophora</taxon>
        <taxon>Intramacronucleata</taxon>
        <taxon>Spirotrichea</taxon>
        <taxon>Stichotrichia</taxon>
        <taxon>Sporadotrichida</taxon>
        <taxon>Halteriidae</taxon>
        <taxon>Halteria</taxon>
    </lineage>
</organism>
<keyword evidence="2" id="KW-1185">Reference proteome</keyword>